<accession>A0A1G6Z484</accession>
<feature type="region of interest" description="Disordered" evidence="1">
    <location>
        <begin position="24"/>
        <end position="45"/>
    </location>
</feature>
<name>A0A1G6Z484_9ACTN</name>
<dbReference type="EMBL" id="FMZK01000014">
    <property type="protein sequence ID" value="SDD97083.1"/>
    <property type="molecule type" value="Genomic_DNA"/>
</dbReference>
<evidence type="ECO:0000313" key="2">
    <source>
        <dbReference type="EMBL" id="SDD97083.1"/>
    </source>
</evidence>
<evidence type="ECO:0000313" key="3">
    <source>
        <dbReference type="Proteomes" id="UP000182100"/>
    </source>
</evidence>
<keyword evidence="3" id="KW-1185">Reference proteome</keyword>
<organism evidence="2 3">
    <name type="scientific">Streptomyces prasinopilosus</name>
    <dbReference type="NCBI Taxonomy" id="67344"/>
    <lineage>
        <taxon>Bacteria</taxon>
        <taxon>Bacillati</taxon>
        <taxon>Actinomycetota</taxon>
        <taxon>Actinomycetes</taxon>
        <taxon>Kitasatosporales</taxon>
        <taxon>Streptomycetaceae</taxon>
        <taxon>Streptomyces</taxon>
    </lineage>
</organism>
<sequence>MVRDGAHDVEDLGAAEDRAVRASIGLTPRKPVDAGGAGAPRAGRRRPVHCWSEYPMSPTVQALTSASATRYMPPVSGMP</sequence>
<protein>
    <submittedName>
        <fullName evidence="2">Uncharacterized protein</fullName>
    </submittedName>
</protein>
<evidence type="ECO:0000256" key="1">
    <source>
        <dbReference type="SAM" id="MobiDB-lite"/>
    </source>
</evidence>
<gene>
    <name evidence="2" type="ORF">SAMN05216505_11480</name>
</gene>
<dbReference type="AlphaFoldDB" id="A0A1G6Z484"/>
<reference evidence="3" key="1">
    <citation type="submission" date="2016-10" db="EMBL/GenBank/DDBJ databases">
        <authorList>
            <person name="Varghese N."/>
            <person name="Submissions S."/>
        </authorList>
    </citation>
    <scope>NUCLEOTIDE SEQUENCE [LARGE SCALE GENOMIC DNA]</scope>
    <source>
        <strain evidence="3">CGMCC 4.3504</strain>
    </source>
</reference>
<dbReference type="Proteomes" id="UP000182100">
    <property type="component" value="Unassembled WGS sequence"/>
</dbReference>
<proteinExistence type="predicted"/>